<dbReference type="Gene3D" id="3.40.50.510">
    <property type="entry name" value="Phosphotransferase system, mannose-type IIA component"/>
    <property type="match status" value="1"/>
</dbReference>
<evidence type="ECO:0000313" key="4">
    <source>
        <dbReference type="EMBL" id="MBP2058923.1"/>
    </source>
</evidence>
<feature type="domain" description="PRD" evidence="3">
    <location>
        <begin position="614"/>
        <end position="715"/>
    </location>
</feature>
<dbReference type="InterPro" id="IPR036662">
    <property type="entry name" value="PTS_EIIA_man-typ_sf"/>
</dbReference>
<feature type="domain" description="PTS EIIA type-4" evidence="2">
    <location>
        <begin position="372"/>
        <end position="505"/>
    </location>
</feature>
<dbReference type="PROSITE" id="PS51372">
    <property type="entry name" value="PRD_2"/>
    <property type="match status" value="2"/>
</dbReference>
<dbReference type="PROSITE" id="PS51096">
    <property type="entry name" value="PTS_EIIA_TYPE_4"/>
    <property type="match status" value="1"/>
</dbReference>
<evidence type="ECO:0000256" key="1">
    <source>
        <dbReference type="ARBA" id="ARBA00022679"/>
    </source>
</evidence>
<evidence type="ECO:0000259" key="3">
    <source>
        <dbReference type="PROSITE" id="PS51372"/>
    </source>
</evidence>
<keyword evidence="5" id="KW-1185">Reference proteome</keyword>
<dbReference type="InterPro" id="IPR004701">
    <property type="entry name" value="PTS_EIIA_man-typ"/>
</dbReference>
<protein>
    <submittedName>
        <fullName evidence="4">Transcriptional regulatory protein LevR</fullName>
    </submittedName>
</protein>
<evidence type="ECO:0000313" key="5">
    <source>
        <dbReference type="Proteomes" id="UP001519292"/>
    </source>
</evidence>
<dbReference type="EMBL" id="JAGGLU010000019">
    <property type="protein sequence ID" value="MBP2058923.1"/>
    <property type="molecule type" value="Genomic_DNA"/>
</dbReference>
<dbReference type="RefSeq" id="WP_209687633.1">
    <property type="nucleotide sequence ID" value="NZ_JAGGLU010000019.1"/>
</dbReference>
<dbReference type="Proteomes" id="UP001519292">
    <property type="component" value="Unassembled WGS sequence"/>
</dbReference>
<dbReference type="Gene3D" id="1.10.1790.10">
    <property type="entry name" value="PRD domain"/>
    <property type="match status" value="1"/>
</dbReference>
<dbReference type="InterPro" id="IPR011608">
    <property type="entry name" value="PRD"/>
</dbReference>
<dbReference type="SUPFAM" id="SSF53062">
    <property type="entry name" value="PTS system fructose IIA component-like"/>
    <property type="match status" value="1"/>
</dbReference>
<dbReference type="InterPro" id="IPR036634">
    <property type="entry name" value="PRD_sf"/>
</dbReference>
<gene>
    <name evidence="4" type="ORF">J2Z60_002114</name>
</gene>
<comment type="caution">
    <text evidence="4">The sequence shown here is derived from an EMBL/GenBank/DDBJ whole genome shotgun (WGS) entry which is preliminary data.</text>
</comment>
<reference evidence="4 5" key="1">
    <citation type="submission" date="2021-03" db="EMBL/GenBank/DDBJ databases">
        <title>Genomic Encyclopedia of Type Strains, Phase IV (KMG-IV): sequencing the most valuable type-strain genomes for metagenomic binning, comparative biology and taxonomic classification.</title>
        <authorList>
            <person name="Goeker M."/>
        </authorList>
    </citation>
    <scope>NUCLEOTIDE SEQUENCE [LARGE SCALE GENOMIC DNA]</scope>
    <source>
        <strain evidence="4 5">DSM 101872</strain>
    </source>
</reference>
<feature type="domain" description="PRD" evidence="3">
    <location>
        <begin position="267"/>
        <end position="373"/>
    </location>
</feature>
<keyword evidence="1" id="KW-0808">Transferase</keyword>
<dbReference type="Pfam" id="PF00874">
    <property type="entry name" value="PRD"/>
    <property type="match status" value="1"/>
</dbReference>
<dbReference type="SUPFAM" id="SSF63520">
    <property type="entry name" value="PTS-regulatory domain, PRD"/>
    <property type="match status" value="1"/>
</dbReference>
<evidence type="ECO:0000259" key="2">
    <source>
        <dbReference type="PROSITE" id="PS51096"/>
    </source>
</evidence>
<accession>A0ABS4MGV2</accession>
<proteinExistence type="predicted"/>
<sequence>MAEDQAKLNKTLFGDRDSKDCFQSENYDVVMINHYDRLSQSQIYHINHLLEEKIPGKLVILSTTPNNKNRVNTSIQIELPNFNLRPLSEKIQVIEAEFDRQAQNAGKPIIISSDLLLSLAQHEYSHGFKEVMKYITLACAKSYLRSIDNIGAKINIVNADLPDTVINRTADFEDYQDIKAILAGRNNFIFYGKKENYQSNQELNYNQKLYRHINSNYQDLLIQGLNPENIQQSVYKRVQKIYDEYNFHGVANSQHDNELDLSELRKIVPQKIIELVKNYLAQVQQTLRHQIDSNLFYGLCLHINSMINLGTSGDYEWDSARINNLKEKYPEEYKLTEMFSDDLYRLFDYSCSESEKAVLLTFLVEPKGKQIHPVVLYAMHGKGTAHFLSQTTNDLNHTKNSYAYDMQLNKDINVVYKELNSLVKKINQGAGIIVIYDMGSFKDIFMKISKQTNISIRLINIPVTLIGLEVSRKALMSTNIDNVYHDTLLNMENYNVKNNENKQGMIITLCHTGEGGAIQLKDYIEQYSQLGWVVKAMSVSERGDLARSVLKLKEVYNIKAFVGTFNPELFGIPFISIAKVFENRHEDLDKVLNFIPINVNSDIYQKIYNYYESELKFTRVDKLKELMPMVMDSLVNQYQLDSDQQVGIFTHIVGTLENILSGKKRPKVEMNPIIYQKSEADFEYLTKCLYPLEKEYKVVFNEGDLYTIILILKKL</sequence>
<name>A0ABS4MGV2_9LACO</name>
<organism evidence="4 5">
    <name type="scientific">Lactobacillus colini</name>
    <dbReference type="NCBI Taxonomy" id="1819254"/>
    <lineage>
        <taxon>Bacteria</taxon>
        <taxon>Bacillati</taxon>
        <taxon>Bacillota</taxon>
        <taxon>Bacilli</taxon>
        <taxon>Lactobacillales</taxon>
        <taxon>Lactobacillaceae</taxon>
        <taxon>Lactobacillus</taxon>
    </lineage>
</organism>